<keyword evidence="3" id="KW-1185">Reference proteome</keyword>
<evidence type="ECO:0000313" key="2">
    <source>
        <dbReference type="EMBL" id="KZP09673.1"/>
    </source>
</evidence>
<dbReference type="AlphaFoldDB" id="A0A165YKZ7"/>
<accession>A0A165YKZ7</accession>
<gene>
    <name evidence="2" type="ORF">FIBSPDRAFT_963791</name>
</gene>
<feature type="region of interest" description="Disordered" evidence="1">
    <location>
        <begin position="60"/>
        <end position="85"/>
    </location>
</feature>
<evidence type="ECO:0000313" key="3">
    <source>
        <dbReference type="Proteomes" id="UP000076532"/>
    </source>
</evidence>
<protein>
    <submittedName>
        <fullName evidence="2">Uncharacterized protein</fullName>
    </submittedName>
</protein>
<dbReference type="EMBL" id="KV417695">
    <property type="protein sequence ID" value="KZP09673.1"/>
    <property type="molecule type" value="Genomic_DNA"/>
</dbReference>
<sequence length="85" mass="9368">MSVTESDSKVLASLDDCYSIHNQQGGPGLYPPSPEYYVDPLAMERSKDWVEHGYGRVETDMGAVTRHDQGMQTDTGTVTTRDQGT</sequence>
<reference evidence="2 3" key="1">
    <citation type="journal article" date="2016" name="Mol. Biol. Evol.">
        <title>Comparative Genomics of Early-Diverging Mushroom-Forming Fungi Provides Insights into the Origins of Lignocellulose Decay Capabilities.</title>
        <authorList>
            <person name="Nagy L.G."/>
            <person name="Riley R."/>
            <person name="Tritt A."/>
            <person name="Adam C."/>
            <person name="Daum C."/>
            <person name="Floudas D."/>
            <person name="Sun H."/>
            <person name="Yadav J.S."/>
            <person name="Pangilinan J."/>
            <person name="Larsson K.H."/>
            <person name="Matsuura K."/>
            <person name="Barry K."/>
            <person name="Labutti K."/>
            <person name="Kuo R."/>
            <person name="Ohm R.A."/>
            <person name="Bhattacharya S.S."/>
            <person name="Shirouzu T."/>
            <person name="Yoshinaga Y."/>
            <person name="Martin F.M."/>
            <person name="Grigoriev I.V."/>
            <person name="Hibbett D.S."/>
        </authorList>
    </citation>
    <scope>NUCLEOTIDE SEQUENCE [LARGE SCALE GENOMIC DNA]</scope>
    <source>
        <strain evidence="2 3">CBS 109695</strain>
    </source>
</reference>
<feature type="compositionally biased region" description="Basic and acidic residues" evidence="1">
    <location>
        <begin position="60"/>
        <end position="69"/>
    </location>
</feature>
<dbReference type="Proteomes" id="UP000076532">
    <property type="component" value="Unassembled WGS sequence"/>
</dbReference>
<name>A0A165YKZ7_9AGAM</name>
<evidence type="ECO:0000256" key="1">
    <source>
        <dbReference type="SAM" id="MobiDB-lite"/>
    </source>
</evidence>
<organism evidence="2 3">
    <name type="scientific">Athelia psychrophila</name>
    <dbReference type="NCBI Taxonomy" id="1759441"/>
    <lineage>
        <taxon>Eukaryota</taxon>
        <taxon>Fungi</taxon>
        <taxon>Dikarya</taxon>
        <taxon>Basidiomycota</taxon>
        <taxon>Agaricomycotina</taxon>
        <taxon>Agaricomycetes</taxon>
        <taxon>Agaricomycetidae</taxon>
        <taxon>Atheliales</taxon>
        <taxon>Atheliaceae</taxon>
        <taxon>Athelia</taxon>
    </lineage>
</organism>
<feature type="compositionally biased region" description="Polar residues" evidence="1">
    <location>
        <begin position="70"/>
        <end position="85"/>
    </location>
</feature>
<proteinExistence type="predicted"/>